<comment type="caution">
    <text evidence="1">The sequence shown here is derived from an EMBL/GenBank/DDBJ whole genome shotgun (WGS) entry which is preliminary data.</text>
</comment>
<evidence type="ECO:0000313" key="1">
    <source>
        <dbReference type="EMBL" id="NVN47436.1"/>
    </source>
</evidence>
<protein>
    <submittedName>
        <fullName evidence="1">Uncharacterized protein</fullName>
    </submittedName>
</protein>
<proteinExistence type="predicted"/>
<dbReference type="EMBL" id="JABXXV010000006">
    <property type="protein sequence ID" value="NVN47436.1"/>
    <property type="molecule type" value="Genomic_DNA"/>
</dbReference>
<gene>
    <name evidence="1" type="ORF">HW542_11535</name>
</gene>
<dbReference type="RefSeq" id="WP_267311747.1">
    <property type="nucleotide sequence ID" value="NZ_JABXXV010000006.1"/>
</dbReference>
<reference evidence="1 2" key="1">
    <citation type="submission" date="2020-06" db="EMBL/GenBank/DDBJ databases">
        <title>Synonyms of Asaia species.</title>
        <authorList>
            <person name="Sombolestani A."/>
        </authorList>
    </citation>
    <scope>NUCLEOTIDE SEQUENCE [LARGE SCALE GENOMIC DNA]</scope>
    <source>
        <strain evidence="1 2">LMG 27047</strain>
    </source>
</reference>
<sequence length="157" mass="18233">MKKIDTIPNVKDPIKYTNWLGPCINDSESPLVFYMSYNCNPSDCIVFSKVLFPEFFLLNDYVFARVAISPEAAKKGMEDSKNKKFDEESFNQIYIFELFDGNKIRVDDDIAKDIGKIIAFSWDLSLKKTFPDRNFVVNYIDDESNYGPIVNFYEIRG</sequence>
<name>A0ABX2P668_9PROT</name>
<dbReference type="Proteomes" id="UP001516351">
    <property type="component" value="Unassembled WGS sequence"/>
</dbReference>
<accession>A0ABX2P668</accession>
<organism evidence="1 2">
    <name type="scientific">Asaia spathodeae</name>
    <dbReference type="NCBI Taxonomy" id="657016"/>
    <lineage>
        <taxon>Bacteria</taxon>
        <taxon>Pseudomonadati</taxon>
        <taxon>Pseudomonadota</taxon>
        <taxon>Alphaproteobacteria</taxon>
        <taxon>Acetobacterales</taxon>
        <taxon>Acetobacteraceae</taxon>
        <taxon>Asaia</taxon>
    </lineage>
</organism>
<keyword evidence="2" id="KW-1185">Reference proteome</keyword>
<evidence type="ECO:0000313" key="2">
    <source>
        <dbReference type="Proteomes" id="UP001516351"/>
    </source>
</evidence>